<reference evidence="5" key="1">
    <citation type="submission" date="2011-07" db="EMBL/GenBank/DDBJ databases">
        <title>The complete genome of Cyclobacterium marinum DSM 745.</title>
        <authorList>
            <person name="Lucas S."/>
            <person name="Han J."/>
            <person name="Lapidus A."/>
            <person name="Bruce D."/>
            <person name="Goodwin L."/>
            <person name="Pitluck S."/>
            <person name="Peters L."/>
            <person name="Kyrpides N."/>
            <person name="Mavromatis K."/>
            <person name="Ivanova N."/>
            <person name="Ovchinnikova G."/>
            <person name="Chertkov O."/>
            <person name="Detter J.C."/>
            <person name="Tapia R."/>
            <person name="Han C."/>
            <person name="Land M."/>
            <person name="Hauser L."/>
            <person name="Markowitz V."/>
            <person name="Cheng J.-F."/>
            <person name="Hugenholtz P."/>
            <person name="Woyke T."/>
            <person name="Wu D."/>
            <person name="Tindall B."/>
            <person name="Schuetze A."/>
            <person name="Brambilla E."/>
            <person name="Klenk H.-P."/>
            <person name="Eisen J.A."/>
        </authorList>
    </citation>
    <scope>NUCLEOTIDE SEQUENCE [LARGE SCALE GENOMIC DNA]</scope>
    <source>
        <strain evidence="5">ATCC 25205 / DSM 745 / LMG 13164 / NCIMB 1802</strain>
    </source>
</reference>
<dbReference type="Pfam" id="PF00440">
    <property type="entry name" value="TetR_N"/>
    <property type="match status" value="1"/>
</dbReference>
<dbReference type="HOGENOM" id="CLU_091688_2_0_10"/>
<dbReference type="OrthoDB" id="836882at2"/>
<dbReference type="RefSeq" id="WP_014021339.1">
    <property type="nucleotide sequence ID" value="NC_015914.1"/>
</dbReference>
<proteinExistence type="predicted"/>
<evidence type="ECO:0000256" key="2">
    <source>
        <dbReference type="PROSITE-ProRule" id="PRU00335"/>
    </source>
</evidence>
<dbReference type="Proteomes" id="UP000001635">
    <property type="component" value="Chromosome"/>
</dbReference>
<dbReference type="KEGG" id="cmr:Cycma_3326"/>
<keyword evidence="1 2" id="KW-0238">DNA-binding</keyword>
<evidence type="ECO:0000256" key="1">
    <source>
        <dbReference type="ARBA" id="ARBA00023125"/>
    </source>
</evidence>
<gene>
    <name evidence="4" type="ordered locus">Cycma_3326</name>
</gene>
<dbReference type="PRINTS" id="PR00455">
    <property type="entry name" value="HTHTETR"/>
</dbReference>
<organism evidence="4 5">
    <name type="scientific">Cyclobacterium marinum (strain ATCC 25205 / DSM 745 / LMG 13164 / NCIMB 1802)</name>
    <name type="common">Flectobacillus marinus</name>
    <dbReference type="NCBI Taxonomy" id="880070"/>
    <lineage>
        <taxon>Bacteria</taxon>
        <taxon>Pseudomonadati</taxon>
        <taxon>Bacteroidota</taxon>
        <taxon>Cytophagia</taxon>
        <taxon>Cytophagales</taxon>
        <taxon>Cyclobacteriaceae</taxon>
        <taxon>Cyclobacterium</taxon>
    </lineage>
</organism>
<dbReference type="PROSITE" id="PS50977">
    <property type="entry name" value="HTH_TETR_2"/>
    <property type="match status" value="1"/>
</dbReference>
<evidence type="ECO:0000313" key="4">
    <source>
        <dbReference type="EMBL" id="AEL27049.1"/>
    </source>
</evidence>
<dbReference type="InterPro" id="IPR009057">
    <property type="entry name" value="Homeodomain-like_sf"/>
</dbReference>
<name>G0IV58_CYCMS</name>
<dbReference type="InterPro" id="IPR050109">
    <property type="entry name" value="HTH-type_TetR-like_transc_reg"/>
</dbReference>
<dbReference type="Gene3D" id="1.10.357.10">
    <property type="entry name" value="Tetracycline Repressor, domain 2"/>
    <property type="match status" value="1"/>
</dbReference>
<feature type="DNA-binding region" description="H-T-H motif" evidence="2">
    <location>
        <begin position="37"/>
        <end position="56"/>
    </location>
</feature>
<dbReference type="AlphaFoldDB" id="G0IV58"/>
<dbReference type="SUPFAM" id="SSF46689">
    <property type="entry name" value="Homeodomain-like"/>
    <property type="match status" value="1"/>
</dbReference>
<dbReference type="PANTHER" id="PTHR30328:SF54">
    <property type="entry name" value="HTH-TYPE TRANSCRIPTIONAL REPRESSOR SCO4008"/>
    <property type="match status" value="1"/>
</dbReference>
<accession>G0IV58</accession>
<dbReference type="EMBL" id="CP002955">
    <property type="protein sequence ID" value="AEL27049.1"/>
    <property type="molecule type" value="Genomic_DNA"/>
</dbReference>
<sequence length="221" mass="25558">MARKIPDGEFRNKERTKLKLIDAVGEIIRTQGYIKLGVNNIATTAGVSKKLIYRYFETADKLIETYVRSRDYWMGFEHQVEELVDQHRSDHGRQLIKTVLKNLYTHMSEVPETQKIILWEISEHSKLMREISERREALGSEVFALTDSFFEGTSVDIRAISGILLGGIYYQILHSNATGGEFCEIGTDEEERKGRLFSSLDSIIKWAYEEAYKQNMDKKAH</sequence>
<dbReference type="InterPro" id="IPR001647">
    <property type="entry name" value="HTH_TetR"/>
</dbReference>
<dbReference type="GO" id="GO:0003677">
    <property type="term" value="F:DNA binding"/>
    <property type="evidence" value="ECO:0007669"/>
    <property type="project" value="UniProtKB-UniRule"/>
</dbReference>
<evidence type="ECO:0000313" key="5">
    <source>
        <dbReference type="Proteomes" id="UP000001635"/>
    </source>
</evidence>
<keyword evidence="5" id="KW-1185">Reference proteome</keyword>
<protein>
    <submittedName>
        <fullName evidence="4">Regulatory protein TetR</fullName>
    </submittedName>
</protein>
<dbReference type="PANTHER" id="PTHR30328">
    <property type="entry name" value="TRANSCRIPTIONAL REPRESSOR"/>
    <property type="match status" value="1"/>
</dbReference>
<dbReference type="eggNOG" id="COG1309">
    <property type="taxonomic scope" value="Bacteria"/>
</dbReference>
<feature type="domain" description="HTH tetR-type" evidence="3">
    <location>
        <begin position="14"/>
        <end position="74"/>
    </location>
</feature>
<evidence type="ECO:0000259" key="3">
    <source>
        <dbReference type="PROSITE" id="PS50977"/>
    </source>
</evidence>